<proteinExistence type="predicted"/>
<name>A0A7N4PHU0_SARHA</name>
<dbReference type="InParanoid" id="A0A7N4PHU0"/>
<dbReference type="SUPFAM" id="SSF54928">
    <property type="entry name" value="RNA-binding domain, RBD"/>
    <property type="match status" value="1"/>
</dbReference>
<protein>
    <submittedName>
        <fullName evidence="3">Uncharacterized protein</fullName>
    </submittedName>
</protein>
<sequence>MEASNSFLLVLDGPWGPNPPKKLLKKLQCYFQSLWRSGVGECMLPTQMGCSKILLLFYHEESRQRVLERENHELELPGEEKLKLTVRLPTAKDEDEDNEEQISTETSTFLDTQGVFMSLKLGVSEDQYTKLSLDRTLDETEDTSKGSETFHSLVALKNLQDQEDEYFLVLLVENISGLSKAEGDFEVEAIPEAEAAVFTFLKHIVQEKKILVEPLEETRTILVENLPPNVNEIYIILFFENPNNGGGPITEIQSFPKDNSALIQFSECKGNNIYC</sequence>
<dbReference type="Proteomes" id="UP000007648">
    <property type="component" value="Unassembled WGS sequence"/>
</dbReference>
<dbReference type="InterPro" id="IPR035979">
    <property type="entry name" value="RBD_domain_sf"/>
</dbReference>
<evidence type="ECO:0000259" key="1">
    <source>
        <dbReference type="Pfam" id="PF23222"/>
    </source>
</evidence>
<dbReference type="InterPro" id="IPR057050">
    <property type="entry name" value="RRM_PARP14_2"/>
</dbReference>
<evidence type="ECO:0000259" key="2">
    <source>
        <dbReference type="Pfam" id="PF23245"/>
    </source>
</evidence>
<keyword evidence="4" id="KW-1185">Reference proteome</keyword>
<feature type="domain" description="PARP14 second RRM" evidence="2">
    <location>
        <begin position="152"/>
        <end position="208"/>
    </location>
</feature>
<accession>A0A7N4PHU0</accession>
<dbReference type="GeneTree" id="ENSGT00940000154311"/>
<evidence type="ECO:0000313" key="4">
    <source>
        <dbReference type="Proteomes" id="UP000007648"/>
    </source>
</evidence>
<dbReference type="GO" id="GO:0003676">
    <property type="term" value="F:nucleic acid binding"/>
    <property type="evidence" value="ECO:0007669"/>
    <property type="project" value="InterPro"/>
</dbReference>
<dbReference type="AlphaFoldDB" id="A0A7N4PHU0"/>
<evidence type="ECO:0000313" key="3">
    <source>
        <dbReference type="Ensembl" id="ENSSHAP00000037544.1"/>
    </source>
</evidence>
<organism evidence="3 4">
    <name type="scientific">Sarcophilus harrisii</name>
    <name type="common">Tasmanian devil</name>
    <name type="synonym">Sarcophilus laniarius</name>
    <dbReference type="NCBI Taxonomy" id="9305"/>
    <lineage>
        <taxon>Eukaryota</taxon>
        <taxon>Metazoa</taxon>
        <taxon>Chordata</taxon>
        <taxon>Craniata</taxon>
        <taxon>Vertebrata</taxon>
        <taxon>Euteleostomi</taxon>
        <taxon>Mammalia</taxon>
        <taxon>Metatheria</taxon>
        <taxon>Dasyuromorphia</taxon>
        <taxon>Dasyuridae</taxon>
        <taxon>Sarcophilus</taxon>
    </lineage>
</organism>
<reference evidence="3" key="3">
    <citation type="submission" date="2025-09" db="UniProtKB">
        <authorList>
            <consortium name="Ensembl"/>
        </authorList>
    </citation>
    <scope>IDENTIFICATION</scope>
</reference>
<dbReference type="Pfam" id="PF23245">
    <property type="entry name" value="RRM_PARP14_2"/>
    <property type="match status" value="1"/>
</dbReference>
<dbReference type="InterPro" id="IPR012677">
    <property type="entry name" value="Nucleotide-bd_a/b_plait_sf"/>
</dbReference>
<dbReference type="Pfam" id="PF23222">
    <property type="entry name" value="RRM_PARP14_1"/>
    <property type="match status" value="1"/>
</dbReference>
<dbReference type="Pfam" id="PF23085">
    <property type="entry name" value="RRM_PARP14_3"/>
    <property type="match status" value="1"/>
</dbReference>
<dbReference type="Ensembl" id="ENSSHAT00000028960.1">
    <property type="protein sequence ID" value="ENSSHAP00000037544.1"/>
    <property type="gene ID" value="ENSSHAG00000032163.1"/>
</dbReference>
<dbReference type="InterPro" id="IPR057051">
    <property type="entry name" value="PARP14_RPM_1"/>
</dbReference>
<feature type="domain" description="PAR14-like first RRM" evidence="1">
    <location>
        <begin position="9"/>
        <end position="87"/>
    </location>
</feature>
<dbReference type="Gene3D" id="3.30.70.330">
    <property type="match status" value="2"/>
</dbReference>
<reference evidence="3 4" key="1">
    <citation type="journal article" date="2011" name="Proc. Natl. Acad. Sci. U.S.A.">
        <title>Genetic diversity and population structure of the endangered marsupial Sarcophilus harrisii (Tasmanian devil).</title>
        <authorList>
            <person name="Miller W."/>
            <person name="Hayes V.M."/>
            <person name="Ratan A."/>
            <person name="Petersen D.C."/>
            <person name="Wittekindt N.E."/>
            <person name="Miller J."/>
            <person name="Walenz B."/>
            <person name="Knight J."/>
            <person name="Qi J."/>
            <person name="Zhao F."/>
            <person name="Wang Q."/>
            <person name="Bedoya-Reina O.C."/>
            <person name="Katiyar N."/>
            <person name="Tomsho L.P."/>
            <person name="Kasson L.M."/>
            <person name="Hardie R.A."/>
            <person name="Woodbridge P."/>
            <person name="Tindall E.A."/>
            <person name="Bertelsen M.F."/>
            <person name="Dixon D."/>
            <person name="Pyecroft S."/>
            <person name="Helgen K.M."/>
            <person name="Lesk A.M."/>
            <person name="Pringle T.H."/>
            <person name="Patterson N."/>
            <person name="Zhang Y."/>
            <person name="Kreiss A."/>
            <person name="Woods G.M."/>
            <person name="Jones M.E."/>
            <person name="Schuster S.C."/>
        </authorList>
    </citation>
    <scope>NUCLEOTIDE SEQUENCE [LARGE SCALE GENOMIC DNA]</scope>
</reference>
<reference evidence="3" key="2">
    <citation type="submission" date="2025-08" db="UniProtKB">
        <authorList>
            <consortium name="Ensembl"/>
        </authorList>
    </citation>
    <scope>IDENTIFICATION</scope>
</reference>